<protein>
    <recommendedName>
        <fullName evidence="1">AB hydrolase-1 domain-containing protein</fullName>
    </recommendedName>
</protein>
<dbReference type="Gene3D" id="3.40.50.1820">
    <property type="entry name" value="alpha/beta hydrolase"/>
    <property type="match status" value="1"/>
</dbReference>
<gene>
    <name evidence="2" type="ORF">PV09_06308</name>
</gene>
<dbReference type="PANTHER" id="PTHR37017:SF13">
    <property type="entry name" value="AB HYDROLASE-1 DOMAIN-CONTAINING PROTEIN"/>
    <property type="match status" value="1"/>
</dbReference>
<evidence type="ECO:0000259" key="1">
    <source>
        <dbReference type="Pfam" id="PF12697"/>
    </source>
</evidence>
<dbReference type="RefSeq" id="XP_016212378.1">
    <property type="nucleotide sequence ID" value="XM_016359930.1"/>
</dbReference>
<dbReference type="EMBL" id="KN847549">
    <property type="protein sequence ID" value="KIW02509.1"/>
    <property type="molecule type" value="Genomic_DNA"/>
</dbReference>
<dbReference type="PANTHER" id="PTHR37017">
    <property type="entry name" value="AB HYDROLASE-1 DOMAIN-CONTAINING PROTEIN-RELATED"/>
    <property type="match status" value="1"/>
</dbReference>
<dbReference type="InterPro" id="IPR000073">
    <property type="entry name" value="AB_hydrolase_1"/>
</dbReference>
<dbReference type="RefSeq" id="XP_016212377.1">
    <property type="nucleotide sequence ID" value="XM_016359929.1"/>
</dbReference>
<dbReference type="EMBL" id="KN847549">
    <property type="protein sequence ID" value="KIW02508.1"/>
    <property type="molecule type" value="Genomic_DNA"/>
</dbReference>
<dbReference type="Proteomes" id="UP000053259">
    <property type="component" value="Unassembled WGS sequence"/>
</dbReference>
<dbReference type="HOGENOM" id="CLU_046066_1_0_1"/>
<organism evidence="2 3">
    <name type="scientific">Verruconis gallopava</name>
    <dbReference type="NCBI Taxonomy" id="253628"/>
    <lineage>
        <taxon>Eukaryota</taxon>
        <taxon>Fungi</taxon>
        <taxon>Dikarya</taxon>
        <taxon>Ascomycota</taxon>
        <taxon>Pezizomycotina</taxon>
        <taxon>Dothideomycetes</taxon>
        <taxon>Pleosporomycetidae</taxon>
        <taxon>Venturiales</taxon>
        <taxon>Sympoventuriaceae</taxon>
        <taxon>Verruconis</taxon>
    </lineage>
</organism>
<accession>A0A0D2A724</accession>
<dbReference type="InterPro" id="IPR052897">
    <property type="entry name" value="Sec-Metab_Biosynth_Hydrolase"/>
</dbReference>
<dbReference type="AlphaFoldDB" id="A0A0D2A724"/>
<dbReference type="GeneID" id="27314281"/>
<proteinExistence type="predicted"/>
<dbReference type="STRING" id="253628.A0A0D2A724"/>
<dbReference type="VEuPathDB" id="FungiDB:PV09_06308"/>
<dbReference type="SUPFAM" id="SSF53474">
    <property type="entry name" value="alpha/beta-Hydrolases"/>
    <property type="match status" value="1"/>
</dbReference>
<keyword evidence="3" id="KW-1185">Reference proteome</keyword>
<evidence type="ECO:0000313" key="3">
    <source>
        <dbReference type="Proteomes" id="UP000053259"/>
    </source>
</evidence>
<dbReference type="InterPro" id="IPR029058">
    <property type="entry name" value="AB_hydrolase_fold"/>
</dbReference>
<evidence type="ECO:0000313" key="2">
    <source>
        <dbReference type="EMBL" id="KIW02508.1"/>
    </source>
</evidence>
<reference evidence="2 3" key="1">
    <citation type="submission" date="2015-01" db="EMBL/GenBank/DDBJ databases">
        <title>The Genome Sequence of Ochroconis gallopava CBS43764.</title>
        <authorList>
            <consortium name="The Broad Institute Genomics Platform"/>
            <person name="Cuomo C."/>
            <person name="de Hoog S."/>
            <person name="Gorbushina A."/>
            <person name="Stielow B."/>
            <person name="Teixiera M."/>
            <person name="Abouelleil A."/>
            <person name="Chapman S.B."/>
            <person name="Priest M."/>
            <person name="Young S.K."/>
            <person name="Wortman J."/>
            <person name="Nusbaum C."/>
            <person name="Birren B."/>
        </authorList>
    </citation>
    <scope>NUCLEOTIDE SEQUENCE [LARGE SCALE GENOMIC DNA]</scope>
    <source>
        <strain evidence="2 3">CBS 43764</strain>
    </source>
</reference>
<name>A0A0D2A724_9PEZI</name>
<feature type="domain" description="AB hydrolase-1" evidence="1">
    <location>
        <begin position="7"/>
        <end position="237"/>
    </location>
</feature>
<dbReference type="Pfam" id="PF12697">
    <property type="entry name" value="Abhydrolase_6"/>
    <property type="match status" value="1"/>
</dbReference>
<dbReference type="OrthoDB" id="1263307at2759"/>
<sequence>MASKPAIVLSPGSFSKVSLYAHFVYQLHQAGYDRIEVVRLPSLGKRDPLPAATMEDDANEIRKVIEQVSNDGFDVLLMAHSYGGIPATESVKGVTKKERAAQGKPGGVVRILYTTAVVPDLGGDLASVMGDGIPSSIRIDGEYMTHVDVGPLIETCFNDMPYEEALPWAKRFGQHSAISFGGKLTYQGYKDVPVSYMFCENDKCVLPRMQQAGIDFVEKASGRKVDVYRYNVDHIPYFGKIDCVVDAVNRAASEQN</sequence>